<dbReference type="Pfam" id="PF01641">
    <property type="entry name" value="SelR"/>
    <property type="match status" value="1"/>
</dbReference>
<protein>
    <recommendedName>
        <fullName evidence="1">peptide-methionine (R)-S-oxide reductase</fullName>
        <ecNumber evidence="1">1.8.4.12</ecNumber>
    </recommendedName>
</protein>
<reference evidence="6 7" key="1">
    <citation type="journal article" date="2015" name="Int. J. Syst. Evol. Microbiol.">
        <title>Burkholderia monticola sp. nov., isolated from mountain soil.</title>
        <authorList>
            <person name="Baek I."/>
            <person name="Seo B."/>
            <person name="Lee I."/>
            <person name="Yi H."/>
            <person name="Chun J."/>
        </authorList>
    </citation>
    <scope>NUCLEOTIDE SEQUENCE [LARGE SCALE GENOMIC DNA]</scope>
    <source>
        <strain evidence="6 7">JC2948</strain>
    </source>
</reference>
<dbReference type="InterPro" id="IPR028427">
    <property type="entry name" value="Met_Sox_Rdtase_MsrB"/>
</dbReference>
<dbReference type="OrthoDB" id="9785497at2"/>
<feature type="signal peptide" evidence="4">
    <location>
        <begin position="1"/>
        <end position="19"/>
    </location>
</feature>
<proteinExistence type="predicted"/>
<dbReference type="EMBL" id="LRBG01000039">
    <property type="protein sequence ID" value="KXU82246.1"/>
    <property type="molecule type" value="Genomic_DNA"/>
</dbReference>
<sequence length="170" mass="18664">MQSRRRFLFSGGAAMAALAAISRWRPLAAAPVADGEPAGSFEVVHTDAQWRQLLTPSQYLVLRKEGTERPFSSPLNDEHRAGVFGCAGCRLDLFASRTKFDSHTGWPSFWAPLEHAVATREDRSFGMTRNEVHCRRCGGHLGHVFDDGPAPTGLRYCMNGVAMNFTPAAT</sequence>
<comment type="caution">
    <text evidence="6">The sequence shown here is derived from an EMBL/GenBank/DDBJ whole genome shotgun (WGS) entry which is preliminary data.</text>
</comment>
<dbReference type="PANTHER" id="PTHR10173">
    <property type="entry name" value="METHIONINE SULFOXIDE REDUCTASE"/>
    <property type="match status" value="1"/>
</dbReference>
<feature type="chain" id="PRO_5007551019" description="peptide-methionine (R)-S-oxide reductase" evidence="4">
    <location>
        <begin position="20"/>
        <end position="170"/>
    </location>
</feature>
<dbReference type="GO" id="GO:0006979">
    <property type="term" value="P:response to oxidative stress"/>
    <property type="evidence" value="ECO:0007669"/>
    <property type="project" value="InterPro"/>
</dbReference>
<evidence type="ECO:0000313" key="7">
    <source>
        <dbReference type="Proteomes" id="UP000075613"/>
    </source>
</evidence>
<dbReference type="Proteomes" id="UP000075613">
    <property type="component" value="Unassembled WGS sequence"/>
</dbReference>
<evidence type="ECO:0000256" key="1">
    <source>
        <dbReference type="ARBA" id="ARBA00012499"/>
    </source>
</evidence>
<dbReference type="Gene3D" id="2.170.150.20">
    <property type="entry name" value="Peptide methionine sulfoxide reductase"/>
    <property type="match status" value="1"/>
</dbReference>
<evidence type="ECO:0000259" key="5">
    <source>
        <dbReference type="PROSITE" id="PS51790"/>
    </source>
</evidence>
<dbReference type="AlphaFoldDB" id="A0A149PB45"/>
<dbReference type="InterPro" id="IPR011057">
    <property type="entry name" value="Mss4-like_sf"/>
</dbReference>
<evidence type="ECO:0000256" key="2">
    <source>
        <dbReference type="ARBA" id="ARBA00023002"/>
    </source>
</evidence>
<evidence type="ECO:0000256" key="3">
    <source>
        <dbReference type="ARBA" id="ARBA00048488"/>
    </source>
</evidence>
<dbReference type="InterPro" id="IPR006311">
    <property type="entry name" value="TAT_signal"/>
</dbReference>
<name>A0A149PB45_9BURK</name>
<evidence type="ECO:0000256" key="4">
    <source>
        <dbReference type="SAM" id="SignalP"/>
    </source>
</evidence>
<feature type="domain" description="MsrB" evidence="5">
    <location>
        <begin position="47"/>
        <end position="168"/>
    </location>
</feature>
<dbReference type="STRING" id="1399968.CI15_32310"/>
<evidence type="ECO:0000313" key="6">
    <source>
        <dbReference type="EMBL" id="KXU82246.1"/>
    </source>
</evidence>
<dbReference type="RefSeq" id="WP_062136943.1">
    <property type="nucleotide sequence ID" value="NZ_LRBG01000039.1"/>
</dbReference>
<keyword evidence="2" id="KW-0560">Oxidoreductase</keyword>
<comment type="catalytic activity">
    <reaction evidence="3">
        <text>L-methionyl-[protein] + [thioredoxin]-disulfide + H2O = L-methionyl-(R)-S-oxide-[protein] + [thioredoxin]-dithiol</text>
        <dbReference type="Rhea" id="RHEA:24164"/>
        <dbReference type="Rhea" id="RHEA-COMP:10698"/>
        <dbReference type="Rhea" id="RHEA-COMP:10700"/>
        <dbReference type="Rhea" id="RHEA-COMP:12313"/>
        <dbReference type="Rhea" id="RHEA-COMP:12314"/>
        <dbReference type="ChEBI" id="CHEBI:15377"/>
        <dbReference type="ChEBI" id="CHEBI:16044"/>
        <dbReference type="ChEBI" id="CHEBI:29950"/>
        <dbReference type="ChEBI" id="CHEBI:45764"/>
        <dbReference type="ChEBI" id="CHEBI:50058"/>
        <dbReference type="EC" id="1.8.4.12"/>
    </reaction>
</comment>
<dbReference type="GO" id="GO:0033743">
    <property type="term" value="F:peptide-methionine (R)-S-oxide reductase activity"/>
    <property type="evidence" value="ECO:0007669"/>
    <property type="project" value="UniProtKB-EC"/>
</dbReference>
<accession>A0A149PB45</accession>
<dbReference type="SUPFAM" id="SSF51316">
    <property type="entry name" value="Mss4-like"/>
    <property type="match status" value="1"/>
</dbReference>
<organism evidence="6 7">
    <name type="scientific">Paraburkholderia monticola</name>
    <dbReference type="NCBI Taxonomy" id="1399968"/>
    <lineage>
        <taxon>Bacteria</taxon>
        <taxon>Pseudomonadati</taxon>
        <taxon>Pseudomonadota</taxon>
        <taxon>Betaproteobacteria</taxon>
        <taxon>Burkholderiales</taxon>
        <taxon>Burkholderiaceae</taxon>
        <taxon>Paraburkholderia</taxon>
    </lineage>
</organism>
<dbReference type="NCBIfam" id="TIGR00357">
    <property type="entry name" value="peptide-methionine (R)-S-oxide reductase MsrB"/>
    <property type="match status" value="1"/>
</dbReference>
<dbReference type="PROSITE" id="PS51790">
    <property type="entry name" value="MSRB"/>
    <property type="match status" value="1"/>
</dbReference>
<dbReference type="GO" id="GO:0030091">
    <property type="term" value="P:protein repair"/>
    <property type="evidence" value="ECO:0007669"/>
    <property type="project" value="InterPro"/>
</dbReference>
<dbReference type="PROSITE" id="PS51318">
    <property type="entry name" value="TAT"/>
    <property type="match status" value="1"/>
</dbReference>
<keyword evidence="4" id="KW-0732">Signal</keyword>
<dbReference type="EC" id="1.8.4.12" evidence="1"/>
<dbReference type="PANTHER" id="PTHR10173:SF57">
    <property type="entry name" value="PEPTIDE-METHIONINE (R)-S-OXIDE REDUCTASE"/>
    <property type="match status" value="1"/>
</dbReference>
<keyword evidence="7" id="KW-1185">Reference proteome</keyword>
<dbReference type="GO" id="GO:0005737">
    <property type="term" value="C:cytoplasm"/>
    <property type="evidence" value="ECO:0007669"/>
    <property type="project" value="TreeGrafter"/>
</dbReference>
<gene>
    <name evidence="6" type="ORF">CI15_32310</name>
</gene>
<dbReference type="InterPro" id="IPR002579">
    <property type="entry name" value="Met_Sox_Rdtase_MsrB_dom"/>
</dbReference>